<keyword evidence="2" id="KW-1185">Reference proteome</keyword>
<accession>A0ABU4VND7</accession>
<gene>
    <name evidence="1" type="ORF">SK069_17340</name>
</gene>
<protein>
    <recommendedName>
        <fullName evidence="3">Conjugal transfer protein</fullName>
    </recommendedName>
</protein>
<dbReference type="Proteomes" id="UP001277761">
    <property type="component" value="Unassembled WGS sequence"/>
</dbReference>
<sequence>MTRSDATDHRHRPLDRSWSPTRWPLPPLTAATAALTTSAVILALAAPTGSGTTAQGTPIADGRLAPSQAQRAAAQATADRFTATFSRSLSGPITARELQAAGAASDLADRIANATPRGAAPNLHAPPARGSARVEGVVVRADRRGWLATATVLVADPTTPAASREAARLSLTFRLEHQRGRLIVVDANAGGHG</sequence>
<organism evidence="1 2">
    <name type="scientific">Patulibacter brassicae</name>
    <dbReference type="NCBI Taxonomy" id="1705717"/>
    <lineage>
        <taxon>Bacteria</taxon>
        <taxon>Bacillati</taxon>
        <taxon>Actinomycetota</taxon>
        <taxon>Thermoleophilia</taxon>
        <taxon>Solirubrobacterales</taxon>
        <taxon>Patulibacteraceae</taxon>
        <taxon>Patulibacter</taxon>
    </lineage>
</organism>
<reference evidence="1 2" key="1">
    <citation type="submission" date="2023-11" db="EMBL/GenBank/DDBJ databases">
        <authorList>
            <person name="Xu M."/>
            <person name="Jiang T."/>
        </authorList>
    </citation>
    <scope>NUCLEOTIDE SEQUENCE [LARGE SCALE GENOMIC DNA]</scope>
    <source>
        <strain evidence="1 2">SD</strain>
    </source>
</reference>
<dbReference type="RefSeq" id="WP_319955517.1">
    <property type="nucleotide sequence ID" value="NZ_JAXAVX010000013.1"/>
</dbReference>
<proteinExistence type="predicted"/>
<evidence type="ECO:0000313" key="2">
    <source>
        <dbReference type="Proteomes" id="UP001277761"/>
    </source>
</evidence>
<dbReference type="EMBL" id="JAXAVX010000013">
    <property type="protein sequence ID" value="MDX8153366.1"/>
    <property type="molecule type" value="Genomic_DNA"/>
</dbReference>
<evidence type="ECO:0008006" key="3">
    <source>
        <dbReference type="Google" id="ProtNLM"/>
    </source>
</evidence>
<evidence type="ECO:0000313" key="1">
    <source>
        <dbReference type="EMBL" id="MDX8153366.1"/>
    </source>
</evidence>
<comment type="caution">
    <text evidence="1">The sequence shown here is derived from an EMBL/GenBank/DDBJ whole genome shotgun (WGS) entry which is preliminary data.</text>
</comment>
<name>A0ABU4VND7_9ACTN</name>